<sequence>MSQEDGVKRGSGRGGEQSVREVFQQQTGQRKESQTDGDQSEGAEASGDRTTGRIAEVGIAAVHVHAKRRVKVLFAATHAMLGGGDVSAVLVGYDRLGRGIWEMGILQRANHRSDEQLLRQIGPADGIQARVGAVQRTIYILLFHVTRGNMWKLHTALPHAGLKSSSAGRNYGTIESSPIGLGENS</sequence>
<evidence type="ECO:0000256" key="1">
    <source>
        <dbReference type="SAM" id="MobiDB-lite"/>
    </source>
</evidence>
<dbReference type="EMBL" id="CAAALY010109009">
    <property type="protein sequence ID" value="VEL30057.1"/>
    <property type="molecule type" value="Genomic_DNA"/>
</dbReference>
<name>A0A448X7M1_9PLAT</name>
<comment type="caution">
    <text evidence="2">The sequence shown here is derived from an EMBL/GenBank/DDBJ whole genome shotgun (WGS) entry which is preliminary data.</text>
</comment>
<evidence type="ECO:0000313" key="2">
    <source>
        <dbReference type="EMBL" id="VEL30057.1"/>
    </source>
</evidence>
<organism evidence="2 3">
    <name type="scientific">Protopolystoma xenopodis</name>
    <dbReference type="NCBI Taxonomy" id="117903"/>
    <lineage>
        <taxon>Eukaryota</taxon>
        <taxon>Metazoa</taxon>
        <taxon>Spiralia</taxon>
        <taxon>Lophotrochozoa</taxon>
        <taxon>Platyhelminthes</taxon>
        <taxon>Monogenea</taxon>
        <taxon>Polyopisthocotylea</taxon>
        <taxon>Polystomatidea</taxon>
        <taxon>Polystomatidae</taxon>
        <taxon>Protopolystoma</taxon>
    </lineage>
</organism>
<evidence type="ECO:0000313" key="3">
    <source>
        <dbReference type="Proteomes" id="UP000784294"/>
    </source>
</evidence>
<gene>
    <name evidence="2" type="ORF">PXEA_LOCUS23497</name>
</gene>
<dbReference type="AlphaFoldDB" id="A0A448X7M1"/>
<proteinExistence type="predicted"/>
<accession>A0A448X7M1</accession>
<dbReference type="Proteomes" id="UP000784294">
    <property type="component" value="Unassembled WGS sequence"/>
</dbReference>
<protein>
    <submittedName>
        <fullName evidence="2">Uncharacterized protein</fullName>
    </submittedName>
</protein>
<reference evidence="2" key="1">
    <citation type="submission" date="2018-11" db="EMBL/GenBank/DDBJ databases">
        <authorList>
            <consortium name="Pathogen Informatics"/>
        </authorList>
    </citation>
    <scope>NUCLEOTIDE SEQUENCE</scope>
</reference>
<feature type="region of interest" description="Disordered" evidence="1">
    <location>
        <begin position="1"/>
        <end position="50"/>
    </location>
</feature>
<keyword evidence="3" id="KW-1185">Reference proteome</keyword>
<feature type="non-terminal residue" evidence="2">
    <location>
        <position position="1"/>
    </location>
</feature>